<accession>A0ACA9LLF8</accession>
<evidence type="ECO:0000313" key="2">
    <source>
        <dbReference type="Proteomes" id="UP000789860"/>
    </source>
</evidence>
<keyword evidence="2" id="KW-1185">Reference proteome</keyword>
<gene>
    <name evidence="1" type="ORF">SCALOS_LOCUS4702</name>
</gene>
<reference evidence="1" key="1">
    <citation type="submission" date="2021-06" db="EMBL/GenBank/DDBJ databases">
        <authorList>
            <person name="Kallberg Y."/>
            <person name="Tangrot J."/>
            <person name="Rosling A."/>
        </authorList>
    </citation>
    <scope>NUCLEOTIDE SEQUENCE</scope>
    <source>
        <strain evidence="1">AU212A</strain>
    </source>
</reference>
<sequence length="67" mass="8152">MELADLTTSTKIPNDFKAMFVDYYTKNKQIRNWINITAVYEIWYRYIQLKWRSSILGPILESVIKYR</sequence>
<name>A0ACA9LLF8_9GLOM</name>
<proteinExistence type="predicted"/>
<evidence type="ECO:0000313" key="1">
    <source>
        <dbReference type="EMBL" id="CAG8537434.1"/>
    </source>
</evidence>
<dbReference type="EMBL" id="CAJVPM010006655">
    <property type="protein sequence ID" value="CAG8537434.1"/>
    <property type="molecule type" value="Genomic_DNA"/>
</dbReference>
<organism evidence="1 2">
    <name type="scientific">Scutellospora calospora</name>
    <dbReference type="NCBI Taxonomy" id="85575"/>
    <lineage>
        <taxon>Eukaryota</taxon>
        <taxon>Fungi</taxon>
        <taxon>Fungi incertae sedis</taxon>
        <taxon>Mucoromycota</taxon>
        <taxon>Glomeromycotina</taxon>
        <taxon>Glomeromycetes</taxon>
        <taxon>Diversisporales</taxon>
        <taxon>Gigasporaceae</taxon>
        <taxon>Scutellospora</taxon>
    </lineage>
</organism>
<protein>
    <submittedName>
        <fullName evidence="1">2498_t:CDS:1</fullName>
    </submittedName>
</protein>
<dbReference type="Proteomes" id="UP000789860">
    <property type="component" value="Unassembled WGS sequence"/>
</dbReference>
<feature type="non-terminal residue" evidence="1">
    <location>
        <position position="67"/>
    </location>
</feature>
<comment type="caution">
    <text evidence="1">The sequence shown here is derived from an EMBL/GenBank/DDBJ whole genome shotgun (WGS) entry which is preliminary data.</text>
</comment>